<organism evidence="1 2">
    <name type="scientific">Paramuricea clavata</name>
    <name type="common">Red gorgonian</name>
    <name type="synonym">Violescent sea-whip</name>
    <dbReference type="NCBI Taxonomy" id="317549"/>
    <lineage>
        <taxon>Eukaryota</taxon>
        <taxon>Metazoa</taxon>
        <taxon>Cnidaria</taxon>
        <taxon>Anthozoa</taxon>
        <taxon>Octocorallia</taxon>
        <taxon>Malacalcyonacea</taxon>
        <taxon>Plexauridae</taxon>
        <taxon>Paramuricea</taxon>
    </lineage>
</organism>
<comment type="caution">
    <text evidence="1">The sequence shown here is derived from an EMBL/GenBank/DDBJ whole genome shotgun (WGS) entry which is preliminary data.</text>
</comment>
<protein>
    <submittedName>
        <fullName evidence="1">Uncharacterized protein</fullName>
    </submittedName>
</protein>
<keyword evidence="2" id="KW-1185">Reference proteome</keyword>
<dbReference type="Proteomes" id="UP001152795">
    <property type="component" value="Unassembled WGS sequence"/>
</dbReference>
<name>A0A6S7L6A4_PARCT</name>
<evidence type="ECO:0000313" key="1">
    <source>
        <dbReference type="EMBL" id="CAB4028009.1"/>
    </source>
</evidence>
<evidence type="ECO:0000313" key="2">
    <source>
        <dbReference type="Proteomes" id="UP001152795"/>
    </source>
</evidence>
<accession>A0A6S7L6A4</accession>
<dbReference type="AlphaFoldDB" id="A0A6S7L6A4"/>
<gene>
    <name evidence="1" type="ORF">PACLA_8A039350</name>
</gene>
<sequence>MVRNSVNIEQYEQKLQRFASDSDIGSRKYSAESVGHGSINVAKNMVESSLETGQENRTQAFYSDNADSIHGIQELVHDLVKQLEHAASTFLSRLDELCTGVSVDGEIGKSERIHEHAAFQRDIKDRIGTSQGKHECTTSGLLESKTHCMACFLKLELAHRILVTPCQCNTSFLNGCKCARHSNVHRKNSATNATKSSGYITKDASSVCMGTDPRCDKVCVDSNPQWNHESVPKCVLECSRLRDWGLTGNDYVQRHIVTSSPIIATLRDLKPDEI</sequence>
<proteinExistence type="predicted"/>
<dbReference type="EMBL" id="CACRXK020015184">
    <property type="protein sequence ID" value="CAB4028009.1"/>
    <property type="molecule type" value="Genomic_DNA"/>
</dbReference>
<reference evidence="1" key="1">
    <citation type="submission" date="2020-04" db="EMBL/GenBank/DDBJ databases">
        <authorList>
            <person name="Alioto T."/>
            <person name="Alioto T."/>
            <person name="Gomez Garrido J."/>
        </authorList>
    </citation>
    <scope>NUCLEOTIDE SEQUENCE</scope>
    <source>
        <strain evidence="1">A484AB</strain>
    </source>
</reference>